<keyword evidence="3" id="KW-1185">Reference proteome</keyword>
<gene>
    <name evidence="2" type="ORF">SAMN05216402_2395</name>
</gene>
<accession>A0ABY0TGV7</accession>
<evidence type="ECO:0000256" key="1">
    <source>
        <dbReference type="SAM" id="Phobius"/>
    </source>
</evidence>
<keyword evidence="1" id="KW-1133">Transmembrane helix</keyword>
<evidence type="ECO:0000313" key="3">
    <source>
        <dbReference type="Proteomes" id="UP000183471"/>
    </source>
</evidence>
<comment type="caution">
    <text evidence="2">The sequence shown here is derived from an EMBL/GenBank/DDBJ whole genome shotgun (WGS) entry which is preliminary data.</text>
</comment>
<sequence length="264" mass="28202">MTSETTGNDTENAKVEKADANDRAKIGKNIVYFALSVIGILGFVSILAASFGTAGEKSFTQVKDILGILLPVLGTWVGTVLAFYFSKENFVAAAQQTSNLVRQLTPDQKLQAIPVEEAMISITAPTTVKLTLNKAEEEIKLKADILDALLPEGGKNRLPCVDPEGKIKYVIHRSIIEGYISKQAFSGSANLADLTLKDMLAVNQIQRIATAFGAVGQNAKLNAVKTLMDGNPECSDVFVTVDGTKNGNAVGWITNAILAEKSKV</sequence>
<proteinExistence type="predicted"/>
<dbReference type="Proteomes" id="UP000183471">
    <property type="component" value="Unassembled WGS sequence"/>
</dbReference>
<keyword evidence="1" id="KW-0472">Membrane</keyword>
<reference evidence="2 3" key="1">
    <citation type="submission" date="2016-10" db="EMBL/GenBank/DDBJ databases">
        <authorList>
            <person name="Varghese N."/>
            <person name="Submissions S."/>
        </authorList>
    </citation>
    <scope>NUCLEOTIDE SEQUENCE [LARGE SCALE GENOMIC DNA]</scope>
    <source>
        <strain evidence="2 3">Nl1</strain>
    </source>
</reference>
<dbReference type="RefSeq" id="WP_074632774.1">
    <property type="nucleotide sequence ID" value="NZ_FNKY01000001.1"/>
</dbReference>
<feature type="transmembrane region" description="Helical" evidence="1">
    <location>
        <begin position="65"/>
        <end position="85"/>
    </location>
</feature>
<name>A0ABY0TGV7_9PROT</name>
<keyword evidence="1" id="KW-0812">Transmembrane</keyword>
<dbReference type="EMBL" id="FNKY01000001">
    <property type="protein sequence ID" value="SDQ81345.1"/>
    <property type="molecule type" value="Genomic_DNA"/>
</dbReference>
<protein>
    <submittedName>
        <fullName evidence="2">Uncharacterized protein</fullName>
    </submittedName>
</protein>
<evidence type="ECO:0000313" key="2">
    <source>
        <dbReference type="EMBL" id="SDQ81345.1"/>
    </source>
</evidence>
<organism evidence="2 3">
    <name type="scientific">Nitrosospira multiformis</name>
    <dbReference type="NCBI Taxonomy" id="1231"/>
    <lineage>
        <taxon>Bacteria</taxon>
        <taxon>Pseudomonadati</taxon>
        <taxon>Pseudomonadota</taxon>
        <taxon>Betaproteobacteria</taxon>
        <taxon>Nitrosomonadales</taxon>
        <taxon>Nitrosomonadaceae</taxon>
        <taxon>Nitrosospira</taxon>
    </lineage>
</organism>
<feature type="transmembrane region" description="Helical" evidence="1">
    <location>
        <begin position="30"/>
        <end position="53"/>
    </location>
</feature>